<dbReference type="Gene3D" id="2.60.40.10">
    <property type="entry name" value="Immunoglobulins"/>
    <property type="match status" value="16"/>
</dbReference>
<dbReference type="NCBIfam" id="NF012211">
    <property type="entry name" value="tand_rpt_95"/>
    <property type="match status" value="6"/>
</dbReference>
<dbReference type="PANTHER" id="PTHR14139">
    <property type="entry name" value="CALSYNTENIN"/>
    <property type="match status" value="1"/>
</dbReference>
<dbReference type="InterPro" id="IPR002035">
    <property type="entry name" value="VWF_A"/>
</dbReference>
<dbReference type="InterPro" id="IPR040853">
    <property type="entry name" value="RapA2_cadherin-like"/>
</dbReference>
<evidence type="ECO:0008006" key="6">
    <source>
        <dbReference type="Google" id="ProtNLM"/>
    </source>
</evidence>
<dbReference type="GO" id="GO:0007156">
    <property type="term" value="P:homophilic cell adhesion via plasma membrane adhesion molecules"/>
    <property type="evidence" value="ECO:0007669"/>
    <property type="project" value="InterPro"/>
</dbReference>
<keyword evidence="5" id="KW-1185">Reference proteome</keyword>
<dbReference type="NCBIfam" id="TIGR01965">
    <property type="entry name" value="VCBS_repeat"/>
    <property type="match status" value="18"/>
</dbReference>
<feature type="domain" description="Cadherin" evidence="3">
    <location>
        <begin position="2046"/>
        <end position="2135"/>
    </location>
</feature>
<organism evidence="4 5">
    <name type="scientific">Achromobacter aloeverae</name>
    <dbReference type="NCBI Taxonomy" id="1750518"/>
    <lineage>
        <taxon>Bacteria</taxon>
        <taxon>Pseudomonadati</taxon>
        <taxon>Pseudomonadota</taxon>
        <taxon>Betaproteobacteria</taxon>
        <taxon>Burkholderiales</taxon>
        <taxon>Alcaligenaceae</taxon>
        <taxon>Achromobacter</taxon>
    </lineage>
</organism>
<evidence type="ECO:0000313" key="5">
    <source>
        <dbReference type="Proteomes" id="UP000290849"/>
    </source>
</evidence>
<dbReference type="SMART" id="SM00327">
    <property type="entry name" value="VWA"/>
    <property type="match status" value="1"/>
</dbReference>
<dbReference type="Proteomes" id="UP000290849">
    <property type="component" value="Unassembled WGS sequence"/>
</dbReference>
<dbReference type="SUPFAM" id="SSF53300">
    <property type="entry name" value="vWA-like"/>
    <property type="match status" value="1"/>
</dbReference>
<dbReference type="GO" id="GO:0005509">
    <property type="term" value="F:calcium ion binding"/>
    <property type="evidence" value="ECO:0007669"/>
    <property type="project" value="InterPro"/>
</dbReference>
<feature type="region of interest" description="Disordered" evidence="1">
    <location>
        <begin position="376"/>
        <end position="416"/>
    </location>
</feature>
<dbReference type="InterPro" id="IPR018511">
    <property type="entry name" value="Hemolysin-typ_Ca-bd_CS"/>
</dbReference>
<evidence type="ECO:0000313" key="4">
    <source>
        <dbReference type="EMBL" id="RXN92649.1"/>
    </source>
</evidence>
<dbReference type="Gene3D" id="2.60.40.3440">
    <property type="match status" value="2"/>
</dbReference>
<dbReference type="Pfam" id="PF00353">
    <property type="entry name" value="HemolysinCabind"/>
    <property type="match status" value="2"/>
</dbReference>
<feature type="region of interest" description="Disordered" evidence="1">
    <location>
        <begin position="2237"/>
        <end position="2270"/>
    </location>
</feature>
<feature type="domain" description="Cadherin" evidence="3">
    <location>
        <begin position="2583"/>
        <end position="2685"/>
    </location>
</feature>
<dbReference type="InterPro" id="IPR010221">
    <property type="entry name" value="VCBS_dom"/>
</dbReference>
<dbReference type="SUPFAM" id="SSF51120">
    <property type="entry name" value="beta-Roll"/>
    <property type="match status" value="1"/>
</dbReference>
<evidence type="ECO:0000256" key="1">
    <source>
        <dbReference type="SAM" id="MobiDB-lite"/>
    </source>
</evidence>
<comment type="caution">
    <text evidence="4">The sequence shown here is derived from an EMBL/GenBank/DDBJ whole genome shotgun (WGS) entry which is preliminary data.</text>
</comment>
<dbReference type="NCBIfam" id="NF033682">
    <property type="entry name" value="retention_LapA"/>
    <property type="match status" value="1"/>
</dbReference>
<dbReference type="InterPro" id="IPR036465">
    <property type="entry name" value="vWFA_dom_sf"/>
</dbReference>
<dbReference type="PROSITE" id="PS00330">
    <property type="entry name" value="HEMOLYSIN_CALCIUM"/>
    <property type="match status" value="2"/>
</dbReference>
<dbReference type="InterPro" id="IPR011049">
    <property type="entry name" value="Serralysin-like_metalloprot_C"/>
</dbReference>
<dbReference type="InterPro" id="IPR015919">
    <property type="entry name" value="Cadherin-like_sf"/>
</dbReference>
<dbReference type="SMART" id="SM00112">
    <property type="entry name" value="CA"/>
    <property type="match status" value="4"/>
</dbReference>
<dbReference type="Pfam" id="PF05345">
    <property type="entry name" value="He_PIG"/>
    <property type="match status" value="3"/>
</dbReference>
<dbReference type="InterPro" id="IPR006644">
    <property type="entry name" value="Cadg"/>
</dbReference>
<feature type="compositionally biased region" description="Low complexity" evidence="1">
    <location>
        <begin position="376"/>
        <end position="389"/>
    </location>
</feature>
<proteinExistence type="predicted"/>
<dbReference type="PANTHER" id="PTHR14139:SF2">
    <property type="entry name" value="CALSYNTENIN-1"/>
    <property type="match status" value="1"/>
</dbReference>
<dbReference type="InterPro" id="IPR002126">
    <property type="entry name" value="Cadherin-like_dom"/>
</dbReference>
<gene>
    <name evidence="4" type="ORF">C7R54_02510</name>
</gene>
<dbReference type="NCBIfam" id="TIGR03661">
    <property type="entry name" value="T1SS_VCA0849"/>
    <property type="match status" value="1"/>
</dbReference>
<dbReference type="SMART" id="SM00736">
    <property type="entry name" value="CADG"/>
    <property type="match status" value="5"/>
</dbReference>
<dbReference type="EMBL" id="PYAL01000001">
    <property type="protein sequence ID" value="RXN92649.1"/>
    <property type="molecule type" value="Genomic_DNA"/>
</dbReference>
<dbReference type="InterPro" id="IPR019960">
    <property type="entry name" value="T1SS_VCA0849"/>
</dbReference>
<sequence length="3460" mass="351905">MANTQPAVVTQVTGRAWIRNSDGSLTELHVGSRVPADSDIVTATGGTVALQVNDGLPLVIGENRDVSFNADMAGQPVDAKEASVAPPQGTDSDRLLAALNSGQDPFDNLEPTAALISGGGDGGGSSFVRLARIVETTSPLDLSYGVPAAQGLNIGLADAGSAATAANDSPNAGNDTQVTTEKSTVSGNILTNDTDPNGDALAIVSVGTSNMVTGGVTVAGNNGGTFTVFPDGSYVFNPGDAFHQLGAGQSATSSVSYTVTDPFGATSTATLTVTVNGVNDAPTSTAFGNVTGTDAEKGISLDTASHFADVDNGDKLTYSATGLPPGLTIDPNTGVISGNIDHSASQGGDHGQYQVVVTATDTSGATSSQTFTWNVSNPAPTAADDSAATLQSGSASGNVIAGDAQGKGADTDPDGDRLSVSQVNGQADNVGKALAGDHGGSFTLNADGSYTFNAGKDFDALAEGQTATTSITYTVSDGEGGTSTATLTVTVTGTNDIPELSSGVNAVTEDVEVAEGKLVTSGQLTITDVDAGQSTFQAGAHFDHSTGNGGTELGTLVFNTDGSYSFTVDNDNPAVQSLGEGQSIVQTYTVTSADGSATSTITITINGTNDVPELSSGKGVVTEDAEVHDGVLTTSGQLSITDVDAGQSNFQPGAHFDGSTGNGGAEVGTLVFNADGTYTFTVNNADPAVQALGEGQTIVQTYTVTSADGSATSTIEITINGTNDIPVLSSGTAAVTEDAEVHEGQLATSGQLTITDADAGQSSFQPGAHFDGSTGNGGTELGTLVFNADGSYTFTVDNTNPAVQSLGAGQSIVQTYTVTSLDGTATSTIEITINGTNDIPTLSSGAGAVTEDKNVHGGNLTTSGHLTISDVDAGQSSFQPGAHFDSSTGNGGVELGQLVFNADGSYTFTVDNKNPAVQSLGAGQSIVQTYTVTSLDGSATSTITITINGTNDVPTLSSGKGSVTEDVNVDQAGHLTSTGQLTITDVDAGQNSFKDGAKFVIGSAGKEIGHLDFNTDGSYTFTVDNSNPVVQALGAGQSIVQLYTVTSADGTAVSTITITIHGTNDVPVLSSGASSVTEDTNVNHGYLGTTGHLTISDVDFAQSFFRPGAHFDSTTASNGKEVGTLVFLPDGSYSFLVNNGNAAVQGLGQGESIVQTYTVTSADGSATSTITITINGTNDLPVISGDHAGALTEDVATSVSGQLTVSDVDVNDTHSWSVQGTNKGAYGSISVDADGKWTYNVDTKAVQALAEGQQVTESFTILVDDHHGGTDTQVVTITLTGVNDVPVITGSGAGLVVEDGGLLQYTAGNLNIRDADAGQSSFQAEKIVTAHGTFVIGTTGLWAFQLNNSNADVQALAAGQKLVETYAVKTADGTTTNVTITIVGTNDQPHIYGTATGALTEDQAPSVSGQLQVSDVDTLDTHSWSIVGGNQGKYGVLTIDQSGQWTYQANDAKIQALREGQTVKETFTVLVSDHHGGFDAQTVTITLTGANDVPVLTPSNPVDPANPLAGDQGTVVEDTKLSVNGTIGITDADAGESSFKPQGHTDGSYGSFSITSDGKWAYTLDNDNLAVQHLAVGEHLTETFKVVTADGTETQVVITIDGTNDQPVISGEHAGALTEDAATSVSGQLTVSDLDTSDTHSWSVQGTNKGAYGSISVDADGKWTYNVNTKAVQALTNGQQVTESFTILVDDHHGGTDTQVVTITLTGVNDAPVITGSGVGLVVEDGGLLQYTAGKLNIQDADAGQSSFQADKIVAAHGTFIVAANGLWSFQLNNGNADVQALAAGQKLVETYAVKTADGTTTNVTITIVGTNDQPHIYGTATGALTEGQAPSVSGQLQVNDVDTLDTHSWAIVGGNQGKYGVLTIDQNGQWTYLANDAKVQALHGGQTVKETFTVLVSDHHGGFDTQTVTITLTGANESPILVGHTPDQSGADAQTIANLNMSQYFHDADGDKLTYTATGLPEGLQIDKNTGIISGTIDHSASVGGPYHITVTANDGQGGTVSQTFDWNVANPAPTAANDSVGTQQGGNADGNVITGDTLGQGKDTDPDGDALRVSQVNGHDDLVGTSVAGDHGGTFILDANGHYTFDAGKDFDALGVNQTATTSITYTVSDGEGGTSTATLTVTVTGTNDAPVLVGQASDLTGVDAQHDVNVDMSQYFHDVDTGDKLTFSATGLPDGLTIDVNTGVISGTIDRSASQGGDHGVYQVTVTATDASNAPVSQTFTWDVSNPAPTALADSNTAAADGGAQGNVITGDGLGHGQDTDPDGDPLHVSQVNGHGDLVGTSVAGDHGGTFTINANGTYTFDAGNAFAGLQVGEKQSTSVTYQVSDGQGGVSTTTLTIEVTGTNHAPTIDPTLAFTTNEDTPLTNGKIVASDADNDTLTYALAPSSGSPTVDENGNISYPDTYTLPKHGVVVVNADGTFTYTPKADYNGSDSFKVLISDGHGGTTTTTVNVTVNPVNDAPEAANFTAHVGANEVHVFATSDFGFNGKTHGENDALQSVIVHQPTTGALLLNNAAVVFDSHGLATISAADIAAGHLSYKGDASGATGAFNFEVVDNGGTANGGVNTSGTYTFSTTNEAPTTSPSFSFTTNEDTPLTGLNARVTGSDADHDTLTYSLAAGAANGPQHGTVTVNSDGTFTYNPTADYNGSDSFKVQVSDGHGGTTTTTVNVTVNPVNDAPAAASFSAHLGAGEVHVFQTSDFGFNGTTHGENDALLNVIVHQPTSGTLMLNGVAVTFQNGSATISAADIAAGHLSYQNSASGSGGTFTFEVQDNGGTAHGGQDTSGSYTFSAVTDQLVQGDNSSSAIGTPGSAGDNIILGDKGGIVTTTTPGQSYNVALVIDESKSMSSDIGGETRMQLVIDALKSFVGQLASHDGTINLTLIGFGTTATNLLTIHDLKVSDVDQSTDALIKAINGLSASGNSTNYEDAFDTATTWFSSQANQGYTTANGYQNLTFFLTDGDPNAYNSDSSTSSSSVMQHSVDAFASLSDVSTVYGIGIGSGVNQDILKFFDNTNVTGTGVIGTDTSTVNLSTSSTYNLDSTSGWALVQNGGGSISGSSNTHSITVSDSTSNGAETVYASKTSLIVANGESATFSFNMKASNYQSNDTVKWYLQEYVTNPATHTSYWTTVQSGMVTDSGNHTITTDAVDGGTYRLEIGVDDNTSSKALSVTVSDITMVTDHGDITAPTGEVDIVLQPDQLTTVLHNGGTTTNPTPVGSDVINGGDGHDIIFGDTINTDALNSANHAAGTHNGAGLQGLVDYLNDTQGHATDTDIYNYISQHSDSLNVGGDTRGGDDTIHGGAGNDIIYGQGGNDTLYGDAGNDVLVGGAGNDTLYGGDGSDTFKWALNDQGTTSSPAVDTIKDFSTAAAADGGDVLDLAGLLHNPTADAGSLTQYLHFVQGANGSTVIQVSTTGQFAAGAAQTFDQKIVLENVDLTHGGTQTDQAIINDLLTKQKLHVHD</sequence>
<feature type="domain" description="Cadherin" evidence="3">
    <location>
        <begin position="411"/>
        <end position="500"/>
    </location>
</feature>
<feature type="domain" description="Cadherin" evidence="3">
    <location>
        <begin position="2352"/>
        <end position="2468"/>
    </location>
</feature>
<protein>
    <recommendedName>
        <fullName evidence="6">Retention module-containing protein</fullName>
    </recommendedName>
</protein>
<dbReference type="SUPFAM" id="SSF49313">
    <property type="entry name" value="Cadherin-like"/>
    <property type="match status" value="5"/>
</dbReference>
<name>A0A4Q1HP20_9BURK</name>
<dbReference type="Pfam" id="PF13519">
    <property type="entry name" value="VWA_2"/>
    <property type="match status" value="1"/>
</dbReference>
<dbReference type="GO" id="GO:0016020">
    <property type="term" value="C:membrane"/>
    <property type="evidence" value="ECO:0007669"/>
    <property type="project" value="InterPro"/>
</dbReference>
<dbReference type="InterPro" id="IPR001343">
    <property type="entry name" value="Hemolysn_Ca-bd"/>
</dbReference>
<dbReference type="PROSITE" id="PS50234">
    <property type="entry name" value="VWFA"/>
    <property type="match status" value="1"/>
</dbReference>
<dbReference type="CDD" id="cd00198">
    <property type="entry name" value="vWFA"/>
    <property type="match status" value="1"/>
</dbReference>
<dbReference type="Pfam" id="PF17803">
    <property type="entry name" value="Cadherin_4"/>
    <property type="match status" value="12"/>
</dbReference>
<dbReference type="InterPro" id="IPR047777">
    <property type="entry name" value="LapA-like_RM"/>
</dbReference>
<feature type="domain" description="VWFA" evidence="2">
    <location>
        <begin position="2836"/>
        <end position="3009"/>
    </location>
</feature>
<reference evidence="4 5" key="1">
    <citation type="journal article" date="2017" name="Int. J. Syst. Evol. Microbiol.">
        <title>Achromobacter aloeverae sp. nov., isolated from the root of Aloe vera (L.) Burm.f.</title>
        <authorList>
            <person name="Kuncharoen N."/>
            <person name="Muramatsu Y."/>
            <person name="Shibata C."/>
            <person name="Kamakura Y."/>
            <person name="Nakagawa Y."/>
            <person name="Tanasupawat S."/>
        </authorList>
    </citation>
    <scope>NUCLEOTIDE SEQUENCE [LARGE SCALE GENOMIC DNA]</scope>
    <source>
        <strain evidence="4 5">AVA-1</strain>
    </source>
</reference>
<dbReference type="PROSITE" id="PS50268">
    <property type="entry name" value="CADHERIN_2"/>
    <property type="match status" value="4"/>
</dbReference>
<dbReference type="OrthoDB" id="8622300at2"/>
<evidence type="ECO:0000259" key="2">
    <source>
        <dbReference type="PROSITE" id="PS50234"/>
    </source>
</evidence>
<dbReference type="Gene3D" id="3.40.50.410">
    <property type="entry name" value="von Willebrand factor, type A domain"/>
    <property type="match status" value="1"/>
</dbReference>
<evidence type="ECO:0000259" key="3">
    <source>
        <dbReference type="PROSITE" id="PS50268"/>
    </source>
</evidence>
<dbReference type="InterPro" id="IPR013783">
    <property type="entry name" value="Ig-like_fold"/>
</dbReference>
<dbReference type="Pfam" id="PF17963">
    <property type="entry name" value="Big_9"/>
    <property type="match status" value="6"/>
</dbReference>
<dbReference type="PRINTS" id="PR00313">
    <property type="entry name" value="CABNDNGRPT"/>
</dbReference>
<accession>A0A4Q1HP20</accession>